<evidence type="ECO:0000313" key="6">
    <source>
        <dbReference type="EMBL" id="TFK44467.1"/>
    </source>
</evidence>
<comment type="similarity">
    <text evidence="2">Belongs to the SPP2 family.</text>
</comment>
<comment type="subcellular location">
    <subcellularLocation>
        <location evidence="1">Nucleus</location>
    </subcellularLocation>
</comment>
<dbReference type="STRING" id="68775.A0A5C3MHS1"/>
<evidence type="ECO:0000256" key="2">
    <source>
        <dbReference type="ARBA" id="ARBA00008576"/>
    </source>
</evidence>
<dbReference type="GO" id="GO:0003676">
    <property type="term" value="F:nucleic acid binding"/>
    <property type="evidence" value="ECO:0007669"/>
    <property type="project" value="InterPro"/>
</dbReference>
<feature type="domain" description="G-patch" evidence="5">
    <location>
        <begin position="235"/>
        <end position="282"/>
    </location>
</feature>
<feature type="compositionally biased region" description="Low complexity" evidence="4">
    <location>
        <begin position="43"/>
        <end position="55"/>
    </location>
</feature>
<organism evidence="6 7">
    <name type="scientific">Crucibulum laeve</name>
    <dbReference type="NCBI Taxonomy" id="68775"/>
    <lineage>
        <taxon>Eukaryota</taxon>
        <taxon>Fungi</taxon>
        <taxon>Dikarya</taxon>
        <taxon>Basidiomycota</taxon>
        <taxon>Agaricomycotina</taxon>
        <taxon>Agaricomycetes</taxon>
        <taxon>Agaricomycetidae</taxon>
        <taxon>Agaricales</taxon>
        <taxon>Agaricineae</taxon>
        <taxon>Nidulariaceae</taxon>
        <taxon>Crucibulum</taxon>
    </lineage>
</organism>
<dbReference type="Pfam" id="PF12656">
    <property type="entry name" value="G-patch_2"/>
    <property type="match status" value="1"/>
</dbReference>
<feature type="compositionally biased region" description="Polar residues" evidence="4">
    <location>
        <begin position="1"/>
        <end position="11"/>
    </location>
</feature>
<proteinExistence type="inferred from homology"/>
<sequence length="446" mass="49742">MASSQNASKVSFTIRRPTPAEDADFKIPALPRHLTDEITPLGSPLASSPASPAPDSSDEEDEALQDELVSGFDKFGVQRLNEKKKAKQGPLVIPALKNRDWREQARKRRSASQFVPVSATAKTGADGSVGGLGTRDSINSGPTLSGLQVKQREVKLEQGEDQEMLTVEDEDIKMEEEPETEDQRALRAILAESNGEIQDGPTVDIIPISETDALKQDVEELPDSATMDDYARVPVSQFGAALLRGMGWKEGTAASRKPGKGLIEPYLPTARPALLGIGAKEQEVYDDGSKKKKGGGRPERRYVPVIKKEREGSGTPGSSSGRGGDRSRSPTRRTSAPVSRRSSRSPDTTERNRDLDDRKRESGRGDRDYGRERERNRDRDRDYDSGRDRRDRDRGSDRYGERDRGYEKEKERDRGFDRDRRRGDDASRSDGHRERARDSDKKRRNH</sequence>
<feature type="region of interest" description="Disordered" evidence="4">
    <location>
        <begin position="277"/>
        <end position="446"/>
    </location>
</feature>
<feature type="region of interest" description="Disordered" evidence="4">
    <location>
        <begin position="1"/>
        <end position="68"/>
    </location>
</feature>
<protein>
    <submittedName>
        <fullName evidence="6">DExH-box splicing factor binding site-domain-containing protein</fullName>
    </submittedName>
</protein>
<feature type="compositionally biased region" description="Basic and acidic residues" evidence="4">
    <location>
        <begin position="347"/>
        <end position="446"/>
    </location>
</feature>
<dbReference type="PROSITE" id="PS50174">
    <property type="entry name" value="G_PATCH"/>
    <property type="match status" value="1"/>
</dbReference>
<reference evidence="6 7" key="1">
    <citation type="journal article" date="2019" name="Nat. Ecol. Evol.">
        <title>Megaphylogeny resolves global patterns of mushroom evolution.</title>
        <authorList>
            <person name="Varga T."/>
            <person name="Krizsan K."/>
            <person name="Foldi C."/>
            <person name="Dima B."/>
            <person name="Sanchez-Garcia M."/>
            <person name="Sanchez-Ramirez S."/>
            <person name="Szollosi G.J."/>
            <person name="Szarkandi J.G."/>
            <person name="Papp V."/>
            <person name="Albert L."/>
            <person name="Andreopoulos W."/>
            <person name="Angelini C."/>
            <person name="Antonin V."/>
            <person name="Barry K.W."/>
            <person name="Bougher N.L."/>
            <person name="Buchanan P."/>
            <person name="Buyck B."/>
            <person name="Bense V."/>
            <person name="Catcheside P."/>
            <person name="Chovatia M."/>
            <person name="Cooper J."/>
            <person name="Damon W."/>
            <person name="Desjardin D."/>
            <person name="Finy P."/>
            <person name="Geml J."/>
            <person name="Haridas S."/>
            <person name="Hughes K."/>
            <person name="Justo A."/>
            <person name="Karasinski D."/>
            <person name="Kautmanova I."/>
            <person name="Kiss B."/>
            <person name="Kocsube S."/>
            <person name="Kotiranta H."/>
            <person name="LaButti K.M."/>
            <person name="Lechner B.E."/>
            <person name="Liimatainen K."/>
            <person name="Lipzen A."/>
            <person name="Lukacs Z."/>
            <person name="Mihaltcheva S."/>
            <person name="Morgado L.N."/>
            <person name="Niskanen T."/>
            <person name="Noordeloos M.E."/>
            <person name="Ohm R.A."/>
            <person name="Ortiz-Santana B."/>
            <person name="Ovrebo C."/>
            <person name="Racz N."/>
            <person name="Riley R."/>
            <person name="Savchenko A."/>
            <person name="Shiryaev A."/>
            <person name="Soop K."/>
            <person name="Spirin V."/>
            <person name="Szebenyi C."/>
            <person name="Tomsovsky M."/>
            <person name="Tulloss R.E."/>
            <person name="Uehling J."/>
            <person name="Grigoriev I.V."/>
            <person name="Vagvolgyi C."/>
            <person name="Papp T."/>
            <person name="Martin F.M."/>
            <person name="Miettinen O."/>
            <person name="Hibbett D.S."/>
            <person name="Nagy L.G."/>
        </authorList>
    </citation>
    <scope>NUCLEOTIDE SEQUENCE [LARGE SCALE GENOMIC DNA]</scope>
    <source>
        <strain evidence="6 7">CBS 166.37</strain>
    </source>
</reference>
<gene>
    <name evidence="6" type="ORF">BDQ12DRAFT_594702</name>
</gene>
<evidence type="ECO:0000313" key="7">
    <source>
        <dbReference type="Proteomes" id="UP000308652"/>
    </source>
</evidence>
<dbReference type="InterPro" id="IPR026822">
    <property type="entry name" value="Spp2/MOS2_G-patch"/>
</dbReference>
<name>A0A5C3MHS1_9AGAR</name>
<dbReference type="GO" id="GO:0005681">
    <property type="term" value="C:spliceosomal complex"/>
    <property type="evidence" value="ECO:0007669"/>
    <property type="project" value="TreeGrafter"/>
</dbReference>
<dbReference type="OrthoDB" id="5577072at2759"/>
<accession>A0A5C3MHS1</accession>
<dbReference type="AlphaFoldDB" id="A0A5C3MHS1"/>
<evidence type="ECO:0000256" key="3">
    <source>
        <dbReference type="ARBA" id="ARBA00023242"/>
    </source>
</evidence>
<dbReference type="PANTHER" id="PTHR15818:SF2">
    <property type="entry name" value="G-PATCH DOMAIN AND KOW MOTIFS-CONTAINING PROTEIN"/>
    <property type="match status" value="1"/>
</dbReference>
<feature type="compositionally biased region" description="Basic and acidic residues" evidence="4">
    <location>
        <begin position="280"/>
        <end position="289"/>
    </location>
</feature>
<dbReference type="PANTHER" id="PTHR15818">
    <property type="entry name" value="G PATCH AND KOW-CONTAINING"/>
    <property type="match status" value="1"/>
</dbReference>
<keyword evidence="3" id="KW-0539">Nucleus</keyword>
<feature type="compositionally biased region" description="Acidic residues" evidence="4">
    <location>
        <begin position="56"/>
        <end position="65"/>
    </location>
</feature>
<evidence type="ECO:0000256" key="4">
    <source>
        <dbReference type="SAM" id="MobiDB-lite"/>
    </source>
</evidence>
<dbReference type="InterPro" id="IPR045166">
    <property type="entry name" value="Spp2-like"/>
</dbReference>
<dbReference type="InterPro" id="IPR000467">
    <property type="entry name" value="G_patch_dom"/>
</dbReference>
<dbReference type="GO" id="GO:0000398">
    <property type="term" value="P:mRNA splicing, via spliceosome"/>
    <property type="evidence" value="ECO:0007669"/>
    <property type="project" value="InterPro"/>
</dbReference>
<evidence type="ECO:0000256" key="1">
    <source>
        <dbReference type="ARBA" id="ARBA00004123"/>
    </source>
</evidence>
<feature type="compositionally biased region" description="Basic and acidic residues" evidence="4">
    <location>
        <begin position="296"/>
        <end position="312"/>
    </location>
</feature>
<feature type="compositionally biased region" description="Polar residues" evidence="4">
    <location>
        <begin position="136"/>
        <end position="148"/>
    </location>
</feature>
<keyword evidence="7" id="KW-1185">Reference proteome</keyword>
<evidence type="ECO:0000259" key="5">
    <source>
        <dbReference type="PROSITE" id="PS50174"/>
    </source>
</evidence>
<dbReference type="Proteomes" id="UP000308652">
    <property type="component" value="Unassembled WGS sequence"/>
</dbReference>
<dbReference type="EMBL" id="ML213590">
    <property type="protein sequence ID" value="TFK44467.1"/>
    <property type="molecule type" value="Genomic_DNA"/>
</dbReference>
<feature type="region of interest" description="Disordered" evidence="4">
    <location>
        <begin position="97"/>
        <end position="161"/>
    </location>
</feature>